<dbReference type="HOGENOM" id="CLU_230133_0_0_0"/>
<proteinExistence type="predicted"/>
<evidence type="ECO:0000313" key="2">
    <source>
        <dbReference type="Proteomes" id="UP000000495"/>
    </source>
</evidence>
<evidence type="ECO:0000313" key="1">
    <source>
        <dbReference type="EMBL" id="CCB85223.1"/>
    </source>
</evidence>
<protein>
    <submittedName>
        <fullName evidence="1">Uncharacterized protein</fullName>
    </submittedName>
</protein>
<gene>
    <name evidence="1" type="ordered locus">PUV_02730</name>
</gene>
<dbReference type="Proteomes" id="UP000000495">
    <property type="component" value="Chromosome"/>
</dbReference>
<accession>F8KVT6</accession>
<dbReference type="RefSeq" id="WP_013924240.1">
    <property type="nucleotide sequence ID" value="NC_015702.1"/>
</dbReference>
<organism evidence="1 2">
    <name type="scientific">Parachlamydia acanthamoebae (strain UV7)</name>
    <dbReference type="NCBI Taxonomy" id="765952"/>
    <lineage>
        <taxon>Bacteria</taxon>
        <taxon>Pseudomonadati</taxon>
        <taxon>Chlamydiota</taxon>
        <taxon>Chlamydiia</taxon>
        <taxon>Parachlamydiales</taxon>
        <taxon>Parachlamydiaceae</taxon>
        <taxon>Parachlamydia</taxon>
    </lineage>
</organism>
<dbReference type="KEGG" id="puv:PUV_02730"/>
<dbReference type="STRING" id="765952.PUV_02730"/>
<name>F8KVT6_PARAV</name>
<keyword evidence="2" id="KW-1185">Reference proteome</keyword>
<dbReference type="EMBL" id="FR872580">
    <property type="protein sequence ID" value="CCB85223.1"/>
    <property type="molecule type" value="Genomic_DNA"/>
</dbReference>
<reference key="1">
    <citation type="journal article" date="2011" name="Mol. Biol. Evol.">
        <title>Unity in variety -- the pan-genome of the Chlamydiae.</title>
        <authorList>
            <person name="Collingro A."/>
            <person name="Tischler P."/>
            <person name="Weinmaier T."/>
            <person name="Penz T."/>
            <person name="Heinz E."/>
            <person name="Brunham R.C."/>
            <person name="Read T.D."/>
            <person name="Bavoil P.M."/>
            <person name="Sachse K."/>
            <person name="Kahane S."/>
            <person name="Friedman M.G."/>
            <person name="Rattei T."/>
            <person name="Myers G.S.A."/>
            <person name="Horn M."/>
        </authorList>
    </citation>
    <scope>NUCLEOTIDE SEQUENCE</scope>
    <source>
        <strain>UV7</strain>
    </source>
</reference>
<sequence length="2659" mass="308735">MLDPRISSHPQYSYNTYPIHAVYAETAYSGYDNVYYAPNCLDFTHFIPAEDISDWLLNQLCALGKLDVGAWATDYLKSLNRQELVLDETEFKLLWNVLSRSMKIHGAPYGRFNMVECLQKVFGGKIGSQVHAYYAGDGVTQSILQGSYLSRFSAWLTEGQFTYMTKEIGLEAAENKHVFQVALINSSGSEDELDGSVAKVSTYIALKTLGRCITKHDPKLVDSHTIPPYFSRVSWTADVNDPAKKYELVSIAISSGNFYEKVHIPLDPILEHFNKHLFSHMFHIPICPILEDDNFQGFIDYLTHILHLPSINTVNKDIFPVLMTLISMGRRDYGNGFKEPQQGKDASQSMVWQIVHKFIVGQHDESTVSNVTSLILNYFKNREGSFNPKMSFAIIWNTCLSLREHVSSESLDLICDQLLSRDDSAESYSIFALMRQGILEYGLSVEEVVQMHQCFALLALGSKRPLFNHAGIRIILTKHEGLPAIRIQEDGYSIFLRMDPLQGYHTCVKTVVGNTHHQKYLKALFDAYMPLNTFYPNEGSQLSPYHFHLKNLLYPLQEAIYANTGVQNDFLFCLNFYLLATCQTCIPEQLYLEALIHNFPVVHANVDEKKQVILTEQIHNLLVFSNVPWGTKLFEKFAFHQKQYSPLQSWILALAGIQSSHVYASYLWKESPFVLLDESCAMQLIKTMRFASPHYIFDILSKMKLGTFKNVSECYSLVLELASTYQKLPIDQIVKFLEVIRHILENTRLNRYLKQFENESHFIFGQFLNTLCEAGHLTFAHEFLLFLVRHKIIHSTRHEIWTSLLEKTLQKGSIESSVTLWNEGRDFQVWKPIPRHFYPIVDLATRLIGTHFHKDQQKMINLICKTSPLPDAEIYSHRLRSLVQNHIRNGGKVVVSASVPSSYMAYLSEDDKMDIQLNALKQEIDSLHVESAAASIQRLASRCLKNHSEELKKIVRQFFSTFIAEQKKYQNKRILQKIQGIILSPDIQHLQIEQNEKVTWIFTILQNLSKKDFLMEFNELLSLLLDEVLPDYHRYPIQTEFCLDTLLEYSDISRGLKETLQVRQLHLINYSLSLGSKDKFSRLIQNLIMWKTSQGFLGDRKKHLYDLSIETLQKSDATVEEVLGFHHLWKAVVSERSMEKHHIKVIEELIKTLTHYANLPFASFWGDYICKHFVELNAETVQALILLGNHLLPADENGFKSLLISSYDKKMTVEASDCLIWEALLDVCMEKKNYGPIYHLISLERFVVRDNFKTEYSKALLNALKKTSQVDNILLSAYIKLIAAMDTQKTRYWMDLIKKVSAQGSRKIKEQLVDIFKEIFIRKDRLKTFPKTKFACLNEIFPLIEKSRLFSVELWIKDPDLAAFLEVEELQAEKKEFYERLYKLGHNKGLILPEYANGDNVEYLIDHPVQEMVIKAFQILKQRFEGQASLKDEQNLLTILKKSCMKGFASKKLIPKLVELIEVYMKGKEFALIDPIFEVCCEHSNSAIRDKMKDTFPHFLASQKSKHFTFILKRVQELSNSGHVLFQVLHNDSMHEAFPPDQLDELFVRAITARMVRDMNYENAEFFYAYFLKFKPYPAEKALCLEAFGKFMLAQRKLNSDTFNRYFSAYLVLWIKQFPEQKKIHELALLDENPISDFLDSSVSEKVFEFCKGVFNGITFEFISKASNQEVILKHLKSVMNILLLMFENTTGKKKGEYLKILHGHLDKYFFCYLFGNNVNRQDYKDIITSIDLDKISASIYYRLRIFFFEGQEISHPLNLENKKKAECVVDLIKLLTTHPNNYHFPMSLRLFTKFETLLIQENVDAYLSCFQVIWKDVQTNKLSFNLLARFSGIFKKWLGTSNQFSGKQKGEKLIAIFRILSKGNATARLACLDLFVKFGKLFLKSNAYEYLLSLKYLLKNLKEDDNSLVNAVVDHLKNELWLEYPKEKMDLLEEAILIYLDQPDLSQIKRSLLLMHEFESLLINQREDFYLSCTEKIASKFNLNSLLKDHSSAKHSSHTLLKYYVCLFGKWPEFDLKGSHGIAEEERAEIVVEILSALLEKKSEDSLKSGMAILKEFGSLVIEQFFSRYREFFDVYLNIAHEEKAFVKPVIDLFICHGVYLVKAEQKTSIELFSKVLELMQGFLEQEDFFEKGTELFKKTLSIGLFSEHFAFFYAKMRVFGNHMFSCMKACQVDQIRSVYKHDFLPLLFLEIENYRVPTMNLKERVQRIEEMTYWMNTFASAFSLSQNVCKTDEFESRLQILCSFIARSEEGTQCVEELFQYLENKLLFNLVYLAIGSASDRFPVSYSFYMLQYIQEVLKNRSVEERDQYGYQLLYDCYQVFWDLLKTKGFFEFNGSPLIQYFIKIFFFHGEELRDLYGSVIGTHFFSKLTLQIAEVIIKARDHLKDFDAFKFRAYYLEFMTFLFEANEKGAFLGQSKELYRLVDQAITMLVNEDPHHSKIEEMNVMLFYRCIVLLISTIQSESPDINAHPPLLKLTAFMMEKNLLGFCMPALRSSLNVKIFVENDVEEIDLHAKQSNEIVNILVQSRALVNKFNAHTFSKYYVELFKFIFEANEKGAFKETTHTLYGLLDQFVTTLINENGLTLDMEDAKSIFNHVTRLIASIQKDFSDVDAHPPLLNLTKFFIGKNLLRICISPLKEYLQQVPIFEEAKVVGFRKI</sequence>
<reference evidence="1 2" key="2">
    <citation type="journal article" date="2011" name="Mol. Biol. Evol.">
        <title>Unity in variety--the pan-genome of the Chlamydiae.</title>
        <authorList>
            <person name="Collingro A."/>
            <person name="Tischler P."/>
            <person name="Weinmaier T."/>
            <person name="Penz T."/>
            <person name="Heinz E."/>
            <person name="Brunham R.C."/>
            <person name="Read T.D."/>
            <person name="Bavoil P.M."/>
            <person name="Sachse K."/>
            <person name="Kahane S."/>
            <person name="Friedman M.G."/>
            <person name="Rattei T."/>
            <person name="Myers G.S."/>
            <person name="Horn M."/>
        </authorList>
    </citation>
    <scope>NUCLEOTIDE SEQUENCE [LARGE SCALE GENOMIC DNA]</scope>
    <source>
        <strain evidence="2">UV7</strain>
    </source>
</reference>